<gene>
    <name evidence="1" type="ORF">FIBRA_00815</name>
</gene>
<accession>J4GIN8</accession>
<evidence type="ECO:0000313" key="1">
    <source>
        <dbReference type="EMBL" id="CCL98810.1"/>
    </source>
</evidence>
<dbReference type="AlphaFoldDB" id="J4GIN8"/>
<protein>
    <submittedName>
        <fullName evidence="1">Uncharacterized protein</fullName>
    </submittedName>
</protein>
<organism evidence="1 2">
    <name type="scientific">Fibroporia radiculosa</name>
    <dbReference type="NCBI Taxonomy" id="599839"/>
    <lineage>
        <taxon>Eukaryota</taxon>
        <taxon>Fungi</taxon>
        <taxon>Dikarya</taxon>
        <taxon>Basidiomycota</taxon>
        <taxon>Agaricomycotina</taxon>
        <taxon>Agaricomycetes</taxon>
        <taxon>Polyporales</taxon>
        <taxon>Fibroporiaceae</taxon>
        <taxon>Fibroporia</taxon>
    </lineage>
</organism>
<name>J4GIN8_9APHY</name>
<dbReference type="InParanoid" id="J4GIN8"/>
<keyword evidence="2" id="KW-1185">Reference proteome</keyword>
<evidence type="ECO:0000313" key="2">
    <source>
        <dbReference type="Proteomes" id="UP000006352"/>
    </source>
</evidence>
<reference evidence="1 2" key="1">
    <citation type="journal article" date="2012" name="Appl. Environ. Microbiol.">
        <title>Short-read sequencing for genomic analysis of the brown rot fungus Fibroporia radiculosa.</title>
        <authorList>
            <person name="Tang J.D."/>
            <person name="Perkins A.D."/>
            <person name="Sonstegard T.S."/>
            <person name="Schroeder S.G."/>
            <person name="Burgess S.C."/>
            <person name="Diehl S.V."/>
        </authorList>
    </citation>
    <scope>NUCLEOTIDE SEQUENCE [LARGE SCALE GENOMIC DNA]</scope>
    <source>
        <strain evidence="1 2">TFFH 294</strain>
    </source>
</reference>
<dbReference type="RefSeq" id="XP_012178093.1">
    <property type="nucleotide sequence ID" value="XM_012322703.1"/>
</dbReference>
<proteinExistence type="predicted"/>
<dbReference type="HOGENOM" id="CLU_1057811_0_0_1"/>
<dbReference type="EMBL" id="HE796901">
    <property type="protein sequence ID" value="CCL98810.1"/>
    <property type="molecule type" value="Genomic_DNA"/>
</dbReference>
<sequence>MLDAFIDMLPMIVDIDSSGKDHRWHAHTYIRRLMCSINDWPVVRVRLRRLWKHMMTDTSGTLSVVLDCTVEVSSHFENELDRTDLEFLLSEFLSPPQTGLDTAELLKFAHWCLNLARVRKWLELHTIRDELRALVATVCTILKDAVLKPQILDSEILTMSEVFFFTPFIAECARHVEDDSGVLEINMLTFLADLVCSCELYKVWEYDMQKEVRKIRELVCLPGETIHDADVWLSSVADEQPARKERAFARLRASCNTTKTTEI</sequence>
<dbReference type="GeneID" id="24093721"/>
<dbReference type="Proteomes" id="UP000006352">
    <property type="component" value="Unassembled WGS sequence"/>
</dbReference>